<dbReference type="EC" id="1.1.1.175" evidence="4"/>
<dbReference type="SMART" id="SM00822">
    <property type="entry name" value="PKS_KR"/>
    <property type="match status" value="1"/>
</dbReference>
<reference evidence="7" key="1">
    <citation type="submission" date="2021-04" db="EMBL/GenBank/DDBJ databases">
        <title>The complete genome sequence of Caulobacter sp. S6.</title>
        <authorList>
            <person name="Tang Y."/>
            <person name="Ouyang W."/>
            <person name="Liu Q."/>
            <person name="Huang B."/>
            <person name="Guo Z."/>
            <person name="Lei P."/>
        </authorList>
    </citation>
    <scope>NUCLEOTIDE SEQUENCE</scope>
    <source>
        <strain evidence="7">S6</strain>
    </source>
</reference>
<evidence type="ECO:0000256" key="4">
    <source>
        <dbReference type="ARBA" id="ARBA00066641"/>
    </source>
</evidence>
<evidence type="ECO:0000256" key="2">
    <source>
        <dbReference type="ARBA" id="ARBA00023002"/>
    </source>
</evidence>
<keyword evidence="3" id="KW-0520">NAD</keyword>
<comment type="similarity">
    <text evidence="1">Belongs to the short-chain dehydrogenases/reductases (SDR) family.</text>
</comment>
<evidence type="ECO:0000256" key="1">
    <source>
        <dbReference type="ARBA" id="ARBA00006484"/>
    </source>
</evidence>
<dbReference type="EMBL" id="CP073078">
    <property type="protein sequence ID" value="QUD90258.1"/>
    <property type="molecule type" value="Genomic_DNA"/>
</dbReference>
<dbReference type="InterPro" id="IPR020904">
    <property type="entry name" value="Sc_DH/Rdtase_CS"/>
</dbReference>
<evidence type="ECO:0000259" key="6">
    <source>
        <dbReference type="SMART" id="SM00822"/>
    </source>
</evidence>
<dbReference type="NCBIfam" id="NF009466">
    <property type="entry name" value="PRK12826.1-2"/>
    <property type="match status" value="1"/>
</dbReference>
<dbReference type="RefSeq" id="WP_211940309.1">
    <property type="nucleotide sequence ID" value="NZ_CP073078.1"/>
</dbReference>
<accession>A0A975IWU3</accession>
<dbReference type="NCBIfam" id="NF005559">
    <property type="entry name" value="PRK07231.1"/>
    <property type="match status" value="1"/>
</dbReference>
<evidence type="ECO:0000256" key="3">
    <source>
        <dbReference type="ARBA" id="ARBA00023027"/>
    </source>
</evidence>
<evidence type="ECO:0000256" key="5">
    <source>
        <dbReference type="ARBA" id="ARBA00069939"/>
    </source>
</evidence>
<dbReference type="AlphaFoldDB" id="A0A975IWU3"/>
<dbReference type="PANTHER" id="PTHR24321:SF8">
    <property type="entry name" value="ESTRADIOL 17-BETA-DEHYDROGENASE 8-RELATED"/>
    <property type="match status" value="1"/>
</dbReference>
<gene>
    <name evidence="7" type="ORF">KCG34_10530</name>
</gene>
<dbReference type="Pfam" id="PF13561">
    <property type="entry name" value="adh_short_C2"/>
    <property type="match status" value="1"/>
</dbReference>
<name>A0A975IWU3_9CAUL</name>
<sequence length="252" mass="25673">MAGQFEGKVVLVTGGGRGIGRAAALLFAAEGGRVVVSDIDEAAANDTVDLIRRRQAEGLAIACDVSDADSCARLVSGSLEHYGRLDVAFNNAGVADRPSLAAEVSEAEWGRVLRINLTGVFLSMKHEIPALLQSGGGAIVNTASVAGLVGAPLAAAYCAAKHGVIGLTRAAALDYIGQGIRINALCPGATDTDMLRNVTADPAVKQHILGTVPIKRVASAEEIARTAVFLASDASSYLVGQALAVDGGVTVQ</sequence>
<keyword evidence="8" id="KW-1185">Reference proteome</keyword>
<dbReference type="PRINTS" id="PR00080">
    <property type="entry name" value="SDRFAMILY"/>
</dbReference>
<evidence type="ECO:0000313" key="7">
    <source>
        <dbReference type="EMBL" id="QUD90258.1"/>
    </source>
</evidence>
<dbReference type="InterPro" id="IPR057326">
    <property type="entry name" value="KR_dom"/>
</dbReference>
<dbReference type="FunFam" id="3.40.50.720:FF:000084">
    <property type="entry name" value="Short-chain dehydrogenase reductase"/>
    <property type="match status" value="1"/>
</dbReference>
<dbReference type="SUPFAM" id="SSF51735">
    <property type="entry name" value="NAD(P)-binding Rossmann-fold domains"/>
    <property type="match status" value="1"/>
</dbReference>
<dbReference type="PANTHER" id="PTHR24321">
    <property type="entry name" value="DEHYDROGENASES, SHORT CHAIN"/>
    <property type="match status" value="1"/>
</dbReference>
<proteinExistence type="inferred from homology"/>
<dbReference type="InterPro" id="IPR036291">
    <property type="entry name" value="NAD(P)-bd_dom_sf"/>
</dbReference>
<dbReference type="KEGG" id="caul:KCG34_10530"/>
<dbReference type="InterPro" id="IPR002347">
    <property type="entry name" value="SDR_fam"/>
</dbReference>
<dbReference type="PROSITE" id="PS00061">
    <property type="entry name" value="ADH_SHORT"/>
    <property type="match status" value="1"/>
</dbReference>
<organism evidence="7 8">
    <name type="scientific">Phenylobacterium montanum</name>
    <dbReference type="NCBI Taxonomy" id="2823693"/>
    <lineage>
        <taxon>Bacteria</taxon>
        <taxon>Pseudomonadati</taxon>
        <taxon>Pseudomonadota</taxon>
        <taxon>Alphaproteobacteria</taxon>
        <taxon>Caulobacterales</taxon>
        <taxon>Caulobacteraceae</taxon>
        <taxon>Phenylobacterium</taxon>
    </lineage>
</organism>
<dbReference type="Gene3D" id="3.40.50.720">
    <property type="entry name" value="NAD(P)-binding Rossmann-like Domain"/>
    <property type="match status" value="1"/>
</dbReference>
<dbReference type="GO" id="GO:0047838">
    <property type="term" value="F:D-xylose 1-dehydrogenase (NAD+) activity"/>
    <property type="evidence" value="ECO:0007669"/>
    <property type="project" value="UniProtKB-EC"/>
</dbReference>
<dbReference type="CDD" id="cd05233">
    <property type="entry name" value="SDR_c"/>
    <property type="match status" value="1"/>
</dbReference>
<dbReference type="Proteomes" id="UP000676409">
    <property type="component" value="Chromosome"/>
</dbReference>
<protein>
    <recommendedName>
        <fullName evidence="5">D-xylose 1-dehydrogenase</fullName>
        <ecNumber evidence="4">1.1.1.175</ecNumber>
    </recommendedName>
</protein>
<feature type="domain" description="Ketoreductase" evidence="6">
    <location>
        <begin position="8"/>
        <end position="188"/>
    </location>
</feature>
<evidence type="ECO:0000313" key="8">
    <source>
        <dbReference type="Proteomes" id="UP000676409"/>
    </source>
</evidence>
<keyword evidence="2" id="KW-0560">Oxidoreductase</keyword>
<dbReference type="PRINTS" id="PR00081">
    <property type="entry name" value="GDHRDH"/>
</dbReference>